<dbReference type="InterPro" id="IPR053202">
    <property type="entry name" value="EGF_Rcpt_Signaling_Reg"/>
</dbReference>
<evidence type="ECO:0000313" key="3">
    <source>
        <dbReference type="Proteomes" id="UP000321513"/>
    </source>
</evidence>
<dbReference type="EMBL" id="BJYT01000022">
    <property type="protein sequence ID" value="GEO11473.1"/>
    <property type="molecule type" value="Genomic_DNA"/>
</dbReference>
<dbReference type="Gene3D" id="3.40.50.150">
    <property type="entry name" value="Vaccinia Virus protein VP39"/>
    <property type="match status" value="1"/>
</dbReference>
<organism evidence="2 3">
    <name type="scientific">Segetibacter aerophilus</name>
    <dbReference type="NCBI Taxonomy" id="670293"/>
    <lineage>
        <taxon>Bacteria</taxon>
        <taxon>Pseudomonadati</taxon>
        <taxon>Bacteroidota</taxon>
        <taxon>Chitinophagia</taxon>
        <taxon>Chitinophagales</taxon>
        <taxon>Chitinophagaceae</taxon>
        <taxon>Segetibacter</taxon>
    </lineage>
</organism>
<dbReference type="InterPro" id="IPR029063">
    <property type="entry name" value="SAM-dependent_MTases_sf"/>
</dbReference>
<dbReference type="PANTHER" id="PTHR34009:SF2">
    <property type="entry name" value="PROTEIN STAR"/>
    <property type="match status" value="1"/>
</dbReference>
<accession>A0A512BHQ1</accession>
<dbReference type="GO" id="GO:0006888">
    <property type="term" value="P:endoplasmic reticulum to Golgi vesicle-mediated transport"/>
    <property type="evidence" value="ECO:0007669"/>
    <property type="project" value="TreeGrafter"/>
</dbReference>
<dbReference type="GO" id="GO:0016197">
    <property type="term" value="P:endosomal transport"/>
    <property type="evidence" value="ECO:0007669"/>
    <property type="project" value="TreeGrafter"/>
</dbReference>
<name>A0A512BHQ1_9BACT</name>
<dbReference type="AlphaFoldDB" id="A0A512BHQ1"/>
<reference evidence="2 3" key="1">
    <citation type="submission" date="2019-07" db="EMBL/GenBank/DDBJ databases">
        <title>Whole genome shotgun sequence of Segetibacter aerophilus NBRC 106135.</title>
        <authorList>
            <person name="Hosoyama A."/>
            <person name="Uohara A."/>
            <person name="Ohji S."/>
            <person name="Ichikawa N."/>
        </authorList>
    </citation>
    <scope>NUCLEOTIDE SEQUENCE [LARGE SCALE GENOMIC DNA]</scope>
    <source>
        <strain evidence="2 3">NBRC 106135</strain>
    </source>
</reference>
<dbReference type="NCBIfam" id="TIGR01444">
    <property type="entry name" value="fkbM_fam"/>
    <property type="match status" value="1"/>
</dbReference>
<gene>
    <name evidence="2" type="ORF">SAE01_39690</name>
</gene>
<comment type="caution">
    <text evidence="2">The sequence shown here is derived from an EMBL/GenBank/DDBJ whole genome shotgun (WGS) entry which is preliminary data.</text>
</comment>
<dbReference type="PANTHER" id="PTHR34009">
    <property type="entry name" value="PROTEIN STAR"/>
    <property type="match status" value="1"/>
</dbReference>
<sequence>MAIYKLVSKILGVNLRESFSQFGEDVIIQFFIRKSKGFFVDIGCNHPINFSNTFELYKRGWTGINVDANPDLIKKFTLRPKDISVCEAVSNEVKEMTFYEFEETEVSTLDNRLLKEWKERWRYKNARKVITKTLTQILDENSIPQDIDFLTIDVEGHDFEVLISLDFERYHPELILIEIHDFNIKNYETNKLLQFLDSKGYDLIGYVTLNGYFRRRPKSKVA</sequence>
<dbReference type="InterPro" id="IPR006342">
    <property type="entry name" value="FkbM_mtfrase"/>
</dbReference>
<dbReference type="SUPFAM" id="SSF53335">
    <property type="entry name" value="S-adenosyl-L-methionine-dependent methyltransferases"/>
    <property type="match status" value="1"/>
</dbReference>
<keyword evidence="3" id="KW-1185">Reference proteome</keyword>
<protein>
    <recommendedName>
        <fullName evidence="1">Methyltransferase FkbM domain-containing protein</fullName>
    </recommendedName>
</protein>
<dbReference type="Proteomes" id="UP000321513">
    <property type="component" value="Unassembled WGS sequence"/>
</dbReference>
<dbReference type="GO" id="GO:0005737">
    <property type="term" value="C:cytoplasm"/>
    <property type="evidence" value="ECO:0007669"/>
    <property type="project" value="GOC"/>
</dbReference>
<dbReference type="Pfam" id="PF05050">
    <property type="entry name" value="Methyltransf_21"/>
    <property type="match status" value="1"/>
</dbReference>
<feature type="domain" description="Methyltransferase FkbM" evidence="1">
    <location>
        <begin position="41"/>
        <end position="202"/>
    </location>
</feature>
<evidence type="ECO:0000259" key="1">
    <source>
        <dbReference type="Pfam" id="PF05050"/>
    </source>
</evidence>
<dbReference type="GO" id="GO:0005886">
    <property type="term" value="C:plasma membrane"/>
    <property type="evidence" value="ECO:0007669"/>
    <property type="project" value="TreeGrafter"/>
</dbReference>
<evidence type="ECO:0000313" key="2">
    <source>
        <dbReference type="EMBL" id="GEO11473.1"/>
    </source>
</evidence>
<proteinExistence type="predicted"/>